<reference evidence="1 2" key="1">
    <citation type="submission" date="2018-07" db="EMBL/GenBank/DDBJ databases">
        <title>Complete genome of the Arcobacter bivalviorum type strain LMG 26154.</title>
        <authorList>
            <person name="Miller W.G."/>
            <person name="Yee E."/>
            <person name="Bono J.L."/>
        </authorList>
    </citation>
    <scope>NUCLEOTIDE SEQUENCE [LARGE SCALE GENOMIC DNA]</scope>
    <source>
        <strain evidence="1 2">LMG 26154</strain>
    </source>
</reference>
<protein>
    <submittedName>
        <fullName evidence="1">Uncharacterized protein</fullName>
    </submittedName>
</protein>
<dbReference type="AlphaFoldDB" id="A0AB33GH11"/>
<dbReference type="EMBL" id="CP031217">
    <property type="protein sequence ID" value="AXH11947.1"/>
    <property type="molecule type" value="Genomic_DNA"/>
</dbReference>
<accession>A0AB33GH11</accession>
<proteinExistence type="predicted"/>
<sequence>MVVLSWLGRFLLQCNIKKSGRTTKKQSSLLFSIVVLPCWNVVINTKEELTDES</sequence>
<dbReference type="Proteomes" id="UP000253850">
    <property type="component" value="Chromosome"/>
</dbReference>
<dbReference type="KEGG" id="hbv:ABIV_0940"/>
<name>A0AB33GH11_9BACT</name>
<gene>
    <name evidence="1" type="ORF">ABIV_0940</name>
</gene>
<evidence type="ECO:0000313" key="1">
    <source>
        <dbReference type="EMBL" id="AXH11947.1"/>
    </source>
</evidence>
<evidence type="ECO:0000313" key="2">
    <source>
        <dbReference type="Proteomes" id="UP000253850"/>
    </source>
</evidence>
<organism evidence="1 2">
    <name type="scientific">Halarcobacter bivalviorum</name>
    <dbReference type="NCBI Taxonomy" id="663364"/>
    <lineage>
        <taxon>Bacteria</taxon>
        <taxon>Pseudomonadati</taxon>
        <taxon>Campylobacterota</taxon>
        <taxon>Epsilonproteobacteria</taxon>
        <taxon>Campylobacterales</taxon>
        <taxon>Arcobacteraceae</taxon>
        <taxon>Halarcobacter</taxon>
    </lineage>
</organism>